<evidence type="ECO:0000313" key="2">
    <source>
        <dbReference type="Proteomes" id="UP001642483"/>
    </source>
</evidence>
<dbReference type="Proteomes" id="UP001642483">
    <property type="component" value="Unassembled WGS sequence"/>
</dbReference>
<reference evidence="1 2" key="1">
    <citation type="submission" date="2024-02" db="EMBL/GenBank/DDBJ databases">
        <authorList>
            <person name="Daric V."/>
            <person name="Darras S."/>
        </authorList>
    </citation>
    <scope>NUCLEOTIDE SEQUENCE [LARGE SCALE GENOMIC DNA]</scope>
</reference>
<keyword evidence="2" id="KW-1185">Reference proteome</keyword>
<accession>A0ABP0GDS0</accession>
<gene>
    <name evidence="1" type="ORF">CVLEPA_LOCUS21079</name>
</gene>
<evidence type="ECO:0000313" key="1">
    <source>
        <dbReference type="EMBL" id="CAK8689103.1"/>
    </source>
</evidence>
<protein>
    <recommendedName>
        <fullName evidence="3">Transposase</fullName>
    </recommendedName>
</protein>
<evidence type="ECO:0008006" key="3">
    <source>
        <dbReference type="Google" id="ProtNLM"/>
    </source>
</evidence>
<proteinExistence type="predicted"/>
<organism evidence="1 2">
    <name type="scientific">Clavelina lepadiformis</name>
    <name type="common">Light-bulb sea squirt</name>
    <name type="synonym">Ascidia lepadiformis</name>
    <dbReference type="NCBI Taxonomy" id="159417"/>
    <lineage>
        <taxon>Eukaryota</taxon>
        <taxon>Metazoa</taxon>
        <taxon>Chordata</taxon>
        <taxon>Tunicata</taxon>
        <taxon>Ascidiacea</taxon>
        <taxon>Aplousobranchia</taxon>
        <taxon>Clavelinidae</taxon>
        <taxon>Clavelina</taxon>
    </lineage>
</organism>
<comment type="caution">
    <text evidence="1">The sequence shown here is derived from an EMBL/GenBank/DDBJ whole genome shotgun (WGS) entry which is preliminary data.</text>
</comment>
<name>A0ABP0GDS0_CLALP</name>
<sequence length="146" mass="16412">MTKRAQIVVLHEKGSERLNSERIGCSKNAVHNAVVKFTRRITVRSPISSASKIESVLLAKGADIRRRLVDDFGLKAHKPAKKTRLTPAMKVKRLAVLPSYTKNGLSNMGNRFYFWMNLRYSSSLHASGLTVDPLESYFMNGTPHKL</sequence>
<dbReference type="EMBL" id="CAWYQH010000108">
    <property type="protein sequence ID" value="CAK8689103.1"/>
    <property type="molecule type" value="Genomic_DNA"/>
</dbReference>